<keyword evidence="3" id="KW-1185">Reference proteome</keyword>
<evidence type="ECO:0000313" key="3">
    <source>
        <dbReference type="Proteomes" id="UP000597762"/>
    </source>
</evidence>
<accession>A0A812DYR3</accession>
<feature type="transmembrane region" description="Helical" evidence="1">
    <location>
        <begin position="35"/>
        <end position="53"/>
    </location>
</feature>
<dbReference type="AlphaFoldDB" id="A0A812DYR3"/>
<keyword evidence="1" id="KW-0812">Transmembrane</keyword>
<dbReference type="Proteomes" id="UP000597762">
    <property type="component" value="Unassembled WGS sequence"/>
</dbReference>
<sequence>MSFLSFLGHKNNFTHCPAVTETARFPNPAHCNKSVHFLSLSLWFSFFFPSSSLHNSAYNRGIHFLLWFSFFFLYTIQLVIEIYAFFSDFLFSLNAGSILSILLSLRLQLGILEQEYFLYFWVELDKFHHYQMRLIFPFKNYQRFGFRSCLFKLKITTDSRVNL</sequence>
<keyword evidence="1" id="KW-0472">Membrane</keyword>
<reference evidence="2" key="1">
    <citation type="submission" date="2021-01" db="EMBL/GenBank/DDBJ databases">
        <authorList>
            <person name="Li R."/>
            <person name="Bekaert M."/>
        </authorList>
    </citation>
    <scope>NUCLEOTIDE SEQUENCE</scope>
    <source>
        <strain evidence="2">Farmed</strain>
    </source>
</reference>
<evidence type="ECO:0000313" key="2">
    <source>
        <dbReference type="EMBL" id="CAE1313604.1"/>
    </source>
</evidence>
<evidence type="ECO:0000256" key="1">
    <source>
        <dbReference type="SAM" id="Phobius"/>
    </source>
</evidence>
<feature type="transmembrane region" description="Helical" evidence="1">
    <location>
        <begin position="65"/>
        <end position="86"/>
    </location>
</feature>
<gene>
    <name evidence="2" type="ORF">SPHA_64688</name>
</gene>
<organism evidence="2 3">
    <name type="scientific">Acanthosepion pharaonis</name>
    <name type="common">Pharaoh cuttlefish</name>
    <name type="synonym">Sepia pharaonis</name>
    <dbReference type="NCBI Taxonomy" id="158019"/>
    <lineage>
        <taxon>Eukaryota</taxon>
        <taxon>Metazoa</taxon>
        <taxon>Spiralia</taxon>
        <taxon>Lophotrochozoa</taxon>
        <taxon>Mollusca</taxon>
        <taxon>Cephalopoda</taxon>
        <taxon>Coleoidea</taxon>
        <taxon>Decapodiformes</taxon>
        <taxon>Sepiida</taxon>
        <taxon>Sepiina</taxon>
        <taxon>Sepiidae</taxon>
        <taxon>Acanthosepion</taxon>
    </lineage>
</organism>
<comment type="caution">
    <text evidence="2">The sequence shown here is derived from an EMBL/GenBank/DDBJ whole genome shotgun (WGS) entry which is preliminary data.</text>
</comment>
<proteinExistence type="predicted"/>
<dbReference type="EMBL" id="CAHIKZ030004661">
    <property type="protein sequence ID" value="CAE1313604.1"/>
    <property type="molecule type" value="Genomic_DNA"/>
</dbReference>
<keyword evidence="1" id="KW-1133">Transmembrane helix</keyword>
<protein>
    <submittedName>
        <fullName evidence="2">Uncharacterized protein</fullName>
    </submittedName>
</protein>
<name>A0A812DYR3_ACAPH</name>